<evidence type="ECO:0000313" key="2">
    <source>
        <dbReference type="EMBL" id="EJK46157.1"/>
    </source>
</evidence>
<gene>
    <name evidence="2" type="ORF">THAOC_35188</name>
</gene>
<sequence length="266" mass="29000">MYGWVLTKDIWRRIPETPIYVWISRVPLRQLAGWHPPGLPAAKTLDLGTKPMPRELCRPQYGPTQSGGASQSPYMMSRGVPYLHGVVIMDRPRGRGLFMGWHPLVCQALDFDTKPMPREFYRAQYGPTQSGGASQSPYMMSRGLPYLHGVAIMDRPRSRGLFKVGWAVAVEAAAFPLGFGCQESRMPRPTPCRAAVAAAASPRSGPSASVSVLPERGAPPNSAADLSVSPGFSAKEPAGVAGVPYSLRPRPRLRRQAEPTKHGNSR</sequence>
<keyword evidence="3" id="KW-1185">Reference proteome</keyword>
<evidence type="ECO:0000256" key="1">
    <source>
        <dbReference type="SAM" id="MobiDB-lite"/>
    </source>
</evidence>
<organism evidence="2 3">
    <name type="scientific">Thalassiosira oceanica</name>
    <name type="common">Marine diatom</name>
    <dbReference type="NCBI Taxonomy" id="159749"/>
    <lineage>
        <taxon>Eukaryota</taxon>
        <taxon>Sar</taxon>
        <taxon>Stramenopiles</taxon>
        <taxon>Ochrophyta</taxon>
        <taxon>Bacillariophyta</taxon>
        <taxon>Coscinodiscophyceae</taxon>
        <taxon>Thalassiosirophycidae</taxon>
        <taxon>Thalassiosirales</taxon>
        <taxon>Thalassiosiraceae</taxon>
        <taxon>Thalassiosira</taxon>
    </lineage>
</organism>
<feature type="region of interest" description="Disordered" evidence="1">
    <location>
        <begin position="197"/>
        <end position="266"/>
    </location>
</feature>
<evidence type="ECO:0000313" key="3">
    <source>
        <dbReference type="Proteomes" id="UP000266841"/>
    </source>
</evidence>
<name>K0RHS2_THAOC</name>
<accession>K0RHS2</accession>
<dbReference type="Proteomes" id="UP000266841">
    <property type="component" value="Unassembled WGS sequence"/>
</dbReference>
<feature type="compositionally biased region" description="Basic and acidic residues" evidence="1">
    <location>
        <begin position="255"/>
        <end position="266"/>
    </location>
</feature>
<feature type="compositionally biased region" description="Low complexity" evidence="1">
    <location>
        <begin position="197"/>
        <end position="212"/>
    </location>
</feature>
<dbReference type="EMBL" id="AGNL01047934">
    <property type="protein sequence ID" value="EJK46157.1"/>
    <property type="molecule type" value="Genomic_DNA"/>
</dbReference>
<reference evidence="2 3" key="1">
    <citation type="journal article" date="2012" name="Genome Biol.">
        <title>Genome and low-iron response of an oceanic diatom adapted to chronic iron limitation.</title>
        <authorList>
            <person name="Lommer M."/>
            <person name="Specht M."/>
            <person name="Roy A.S."/>
            <person name="Kraemer L."/>
            <person name="Andreson R."/>
            <person name="Gutowska M.A."/>
            <person name="Wolf J."/>
            <person name="Bergner S.V."/>
            <person name="Schilhabel M.B."/>
            <person name="Klostermeier U.C."/>
            <person name="Beiko R.G."/>
            <person name="Rosenstiel P."/>
            <person name="Hippler M."/>
            <person name="Laroche J."/>
        </authorList>
    </citation>
    <scope>NUCLEOTIDE SEQUENCE [LARGE SCALE GENOMIC DNA]</scope>
    <source>
        <strain evidence="2 3">CCMP1005</strain>
    </source>
</reference>
<dbReference type="AlphaFoldDB" id="K0RHS2"/>
<comment type="caution">
    <text evidence="2">The sequence shown here is derived from an EMBL/GenBank/DDBJ whole genome shotgun (WGS) entry which is preliminary data.</text>
</comment>
<protein>
    <submittedName>
        <fullName evidence="2">Uncharacterized protein</fullName>
    </submittedName>
</protein>
<proteinExistence type="predicted"/>